<evidence type="ECO:0000313" key="4">
    <source>
        <dbReference type="Proteomes" id="UP001497453"/>
    </source>
</evidence>
<dbReference type="Proteomes" id="UP001497453">
    <property type="component" value="Chromosome 7"/>
</dbReference>
<evidence type="ECO:0000313" key="3">
    <source>
        <dbReference type="EMBL" id="CAL1712427.1"/>
    </source>
</evidence>
<dbReference type="CDD" id="cd17080">
    <property type="entry name" value="Ubl_SLD2_Esc2_like"/>
    <property type="match status" value="1"/>
</dbReference>
<feature type="compositionally biased region" description="Basic residues" evidence="1">
    <location>
        <begin position="95"/>
        <end position="106"/>
    </location>
</feature>
<feature type="domain" description="Rad60/SUMO-like" evidence="2">
    <location>
        <begin position="379"/>
        <end position="462"/>
    </location>
</feature>
<reference evidence="4" key="1">
    <citation type="submission" date="2024-04" db="EMBL/GenBank/DDBJ databases">
        <authorList>
            <person name="Shaw F."/>
            <person name="Minotto A."/>
        </authorList>
    </citation>
    <scope>NUCLEOTIDE SEQUENCE [LARGE SCALE GENOMIC DNA]</scope>
</reference>
<dbReference type="Pfam" id="PF11976">
    <property type="entry name" value="Rad60-SLD"/>
    <property type="match status" value="1"/>
</dbReference>
<dbReference type="InterPro" id="IPR022617">
    <property type="entry name" value="Rad60/SUMO-like_dom"/>
</dbReference>
<dbReference type="Gene3D" id="3.10.20.90">
    <property type="entry name" value="Phosphatidylinositol 3-kinase Catalytic Subunit, Chain A, domain 1"/>
    <property type="match status" value="2"/>
</dbReference>
<dbReference type="CDD" id="cd01763">
    <property type="entry name" value="Ubl_SUMO_like"/>
    <property type="match status" value="1"/>
</dbReference>
<evidence type="ECO:0000256" key="1">
    <source>
        <dbReference type="SAM" id="MobiDB-lite"/>
    </source>
</evidence>
<evidence type="ECO:0000259" key="2">
    <source>
        <dbReference type="Pfam" id="PF11976"/>
    </source>
</evidence>
<dbReference type="InterPro" id="IPR029071">
    <property type="entry name" value="Ubiquitin-like_domsf"/>
</dbReference>
<sequence length="464" mass="51521">MSTRPRPRPKPRARVASTAPPSSPGAPTNAISTPPPTSTALINDDEDAFFVRNRNRTVESWKQLERIAEGNSKSKTVVIDSSDDEHNSSSPPRKAGGKIKPKKKSNKGTSRPSWTRSADAILISSSDDDDDIILGRVNKSAAGTKRASREPDRRERKRQRSRSKSITPPPELPEETLQNARERVRRMLNQGRAQSPTYVADESVDNLDLDPELAKIAAQVKHDAERQRSVDPIHSRGVTPAMEGGPETVTIKVKWKYHPLNQADQPQIWGFKMKRHDSFKLLFDEVADMAEVLVEHIIVSYNGKRVFPSASPHGIGVWMEAELEACEKTTYEYIKSQRRRSPSVIPQDGPHHPLSPTFEEPEETEKSEAEANDNDDKFKLTLRGKDVKNVTLTVRPTTKCSAIIKAFLKSAGLSDKYPATAPTGRGKKSVPMPQLMVDGDKLNPNWEIGKADLEDGDLVEVVGL</sequence>
<gene>
    <name evidence="3" type="ORF">GFSPODELE1_LOCUS8821</name>
</gene>
<name>A0ABP1DXA1_9APHY</name>
<protein>
    <recommendedName>
        <fullName evidence="2">Rad60/SUMO-like domain-containing protein</fullName>
    </recommendedName>
</protein>
<dbReference type="SUPFAM" id="SSF54236">
    <property type="entry name" value="Ubiquitin-like"/>
    <property type="match status" value="1"/>
</dbReference>
<organism evidence="3 4">
    <name type="scientific">Somion occarium</name>
    <dbReference type="NCBI Taxonomy" id="3059160"/>
    <lineage>
        <taxon>Eukaryota</taxon>
        <taxon>Fungi</taxon>
        <taxon>Dikarya</taxon>
        <taxon>Basidiomycota</taxon>
        <taxon>Agaricomycotina</taxon>
        <taxon>Agaricomycetes</taxon>
        <taxon>Polyporales</taxon>
        <taxon>Cerrenaceae</taxon>
        <taxon>Somion</taxon>
    </lineage>
</organism>
<feature type="region of interest" description="Disordered" evidence="1">
    <location>
        <begin position="337"/>
        <end position="377"/>
    </location>
</feature>
<feature type="compositionally biased region" description="Low complexity" evidence="1">
    <location>
        <begin position="14"/>
        <end position="30"/>
    </location>
</feature>
<dbReference type="EMBL" id="OZ037950">
    <property type="protein sequence ID" value="CAL1712427.1"/>
    <property type="molecule type" value="Genomic_DNA"/>
</dbReference>
<feature type="region of interest" description="Disordered" evidence="1">
    <location>
        <begin position="1"/>
        <end position="42"/>
    </location>
</feature>
<accession>A0ABP1DXA1</accession>
<feature type="region of interest" description="Disordered" evidence="1">
    <location>
        <begin position="68"/>
        <end position="177"/>
    </location>
</feature>
<proteinExistence type="predicted"/>
<keyword evidence="4" id="KW-1185">Reference proteome</keyword>
<feature type="compositionally biased region" description="Basic and acidic residues" evidence="1">
    <location>
        <begin position="364"/>
        <end position="377"/>
    </location>
</feature>
<feature type="compositionally biased region" description="Basic residues" evidence="1">
    <location>
        <begin position="1"/>
        <end position="13"/>
    </location>
</feature>